<dbReference type="EMBL" id="CAJNNV010029697">
    <property type="protein sequence ID" value="CAE8629746.1"/>
    <property type="molecule type" value="Genomic_DNA"/>
</dbReference>
<feature type="compositionally biased region" description="Low complexity" evidence="1">
    <location>
        <begin position="203"/>
        <end position="214"/>
    </location>
</feature>
<accession>A0A813GVA9</accession>
<comment type="caution">
    <text evidence="2">The sequence shown here is derived from an EMBL/GenBank/DDBJ whole genome shotgun (WGS) entry which is preliminary data.</text>
</comment>
<organism evidence="2 3">
    <name type="scientific">Polarella glacialis</name>
    <name type="common">Dinoflagellate</name>
    <dbReference type="NCBI Taxonomy" id="89957"/>
    <lineage>
        <taxon>Eukaryota</taxon>
        <taxon>Sar</taxon>
        <taxon>Alveolata</taxon>
        <taxon>Dinophyceae</taxon>
        <taxon>Suessiales</taxon>
        <taxon>Suessiaceae</taxon>
        <taxon>Polarella</taxon>
    </lineage>
</organism>
<evidence type="ECO:0000313" key="3">
    <source>
        <dbReference type="Proteomes" id="UP000654075"/>
    </source>
</evidence>
<dbReference type="AlphaFoldDB" id="A0A813GVA9"/>
<evidence type="ECO:0000313" key="2">
    <source>
        <dbReference type="EMBL" id="CAE8629746.1"/>
    </source>
</evidence>
<reference evidence="2" key="1">
    <citation type="submission" date="2021-02" db="EMBL/GenBank/DDBJ databases">
        <authorList>
            <person name="Dougan E. K."/>
            <person name="Rhodes N."/>
            <person name="Thang M."/>
            <person name="Chan C."/>
        </authorList>
    </citation>
    <scope>NUCLEOTIDE SEQUENCE</scope>
</reference>
<dbReference type="Proteomes" id="UP000654075">
    <property type="component" value="Unassembled WGS sequence"/>
</dbReference>
<sequence length="227" mass="23885">MQRPETSSSSLLSMAEAVESPGGCSNSEVILAQAKACQEEATASVVGTFPTTTAITAANNSPELGDLVRLGPKNLPEHRGRSAIVTGVSASHCTVAVLGDSLRIVVGECWPNFGDLSIENCLGRLGSKVLISGLTGSRTQWSNGLRGTVVAHPKEGHPCFIQKPGAAADSGPVLTFCVKLDRPPSKRPGQVLMELRFLRDDNSNNNNNNNNNHNKAQEEEVNAGGKS</sequence>
<keyword evidence="3" id="KW-1185">Reference proteome</keyword>
<name>A0A813GVA9_POLGL</name>
<gene>
    <name evidence="2" type="ORF">PGLA1383_LOCUS46173</name>
</gene>
<evidence type="ECO:0000256" key="1">
    <source>
        <dbReference type="SAM" id="MobiDB-lite"/>
    </source>
</evidence>
<proteinExistence type="predicted"/>
<protein>
    <submittedName>
        <fullName evidence="2">Uncharacterized protein</fullName>
    </submittedName>
</protein>
<feature type="region of interest" description="Disordered" evidence="1">
    <location>
        <begin position="199"/>
        <end position="227"/>
    </location>
</feature>